<dbReference type="EMBL" id="JBHUPG010000012">
    <property type="protein sequence ID" value="MFD2911738.1"/>
    <property type="molecule type" value="Genomic_DNA"/>
</dbReference>
<name>A0ABW5ZID2_9BACL</name>
<dbReference type="InterPro" id="IPR001447">
    <property type="entry name" value="Arylamine_N-AcTrfase"/>
</dbReference>
<proteinExistence type="inferred from homology"/>
<dbReference type="PANTHER" id="PTHR11786">
    <property type="entry name" value="N-HYDROXYARYLAMINE O-ACETYLTRANSFERASE"/>
    <property type="match status" value="1"/>
</dbReference>
<comment type="caution">
    <text evidence="2">The sequence shown here is derived from an EMBL/GenBank/DDBJ whole genome shotgun (WGS) entry which is preliminary data.</text>
</comment>
<dbReference type="Gene3D" id="3.30.2140.20">
    <property type="match status" value="1"/>
</dbReference>
<keyword evidence="3" id="KW-1185">Reference proteome</keyword>
<evidence type="ECO:0000256" key="1">
    <source>
        <dbReference type="ARBA" id="ARBA00006547"/>
    </source>
</evidence>
<comment type="similarity">
    <text evidence="1">Belongs to the arylamine N-acetyltransferase family.</text>
</comment>
<gene>
    <name evidence="2" type="ORF">ACFS5P_07600</name>
</gene>
<dbReference type="Pfam" id="PF00797">
    <property type="entry name" value="Acetyltransf_2"/>
    <property type="match status" value="1"/>
</dbReference>
<evidence type="ECO:0000313" key="2">
    <source>
        <dbReference type="EMBL" id="MFD2911738.1"/>
    </source>
</evidence>
<dbReference type="InterPro" id="IPR038765">
    <property type="entry name" value="Papain-like_cys_pep_sf"/>
</dbReference>
<accession>A0ABW5ZID2</accession>
<sequence length="257" mass="29842">MFSERFLAFLDLEKEAPSLYYLNRLVEAHQKKVRWETITKFIDYAERNEEDAYLPTAEECLDRIIHKGTGGTCYTLARGFHKLLEELGFDVCYLFMNPRHLCLCVDLEGESYYVDTGYSAPLFQAYPLYKSFQVTAPAETFTYDVSDRKIIVTRDPGPVKELVTEPVSFEWVKEHVRGTHDWQDGFAFQSLKLFGYIDGIAVSLRNNGLRIFRETGFEDHTLDHSGVMEWVRRFGLDEGTYQQAVDIYTEKKGKAPY</sequence>
<evidence type="ECO:0000313" key="3">
    <source>
        <dbReference type="Proteomes" id="UP001597561"/>
    </source>
</evidence>
<dbReference type="PANTHER" id="PTHR11786:SF0">
    <property type="entry name" value="ARYLAMINE N-ACETYLTRANSFERASE 4-RELATED"/>
    <property type="match status" value="1"/>
</dbReference>
<dbReference type="Proteomes" id="UP001597561">
    <property type="component" value="Unassembled WGS sequence"/>
</dbReference>
<protein>
    <submittedName>
        <fullName evidence="2">Arylamine N-acetyltransferase</fullName>
    </submittedName>
</protein>
<reference evidence="3" key="1">
    <citation type="journal article" date="2019" name="Int. J. Syst. Evol. Microbiol.">
        <title>The Global Catalogue of Microorganisms (GCM) 10K type strain sequencing project: providing services to taxonomists for standard genome sequencing and annotation.</title>
        <authorList>
            <consortium name="The Broad Institute Genomics Platform"/>
            <consortium name="The Broad Institute Genome Sequencing Center for Infectious Disease"/>
            <person name="Wu L."/>
            <person name="Ma J."/>
        </authorList>
    </citation>
    <scope>NUCLEOTIDE SEQUENCE [LARGE SCALE GENOMIC DNA]</scope>
    <source>
        <strain evidence="3">KCTC 13528</strain>
    </source>
</reference>
<organism evidence="2 3">
    <name type="scientific">Jeotgalibacillus terrae</name>
    <dbReference type="NCBI Taxonomy" id="587735"/>
    <lineage>
        <taxon>Bacteria</taxon>
        <taxon>Bacillati</taxon>
        <taxon>Bacillota</taxon>
        <taxon>Bacilli</taxon>
        <taxon>Bacillales</taxon>
        <taxon>Caryophanaceae</taxon>
        <taxon>Jeotgalibacillus</taxon>
    </lineage>
</organism>
<dbReference type="RefSeq" id="WP_204729497.1">
    <property type="nucleotide sequence ID" value="NZ_JAFBDK010000008.1"/>
</dbReference>
<dbReference type="InterPro" id="IPR053710">
    <property type="entry name" value="Arylamine_NAT_domain_sf"/>
</dbReference>
<dbReference type="SUPFAM" id="SSF54001">
    <property type="entry name" value="Cysteine proteinases"/>
    <property type="match status" value="1"/>
</dbReference>